<gene>
    <name evidence="2" type="ORF">GCM10023350_19850</name>
</gene>
<evidence type="ECO:0000313" key="3">
    <source>
        <dbReference type="Proteomes" id="UP001499882"/>
    </source>
</evidence>
<accession>A0ABP8YTI2</accession>
<evidence type="ECO:0000313" key="2">
    <source>
        <dbReference type="EMBL" id="GAA4736040.1"/>
    </source>
</evidence>
<evidence type="ECO:0000259" key="1">
    <source>
        <dbReference type="Pfam" id="PF00535"/>
    </source>
</evidence>
<dbReference type="Gene3D" id="3.90.550.10">
    <property type="entry name" value="Spore Coat Polysaccharide Biosynthesis Protein SpsA, Chain A"/>
    <property type="match status" value="1"/>
</dbReference>
<dbReference type="InterPro" id="IPR001173">
    <property type="entry name" value="Glyco_trans_2-like"/>
</dbReference>
<dbReference type="Pfam" id="PF00535">
    <property type="entry name" value="Glycos_transf_2"/>
    <property type="match status" value="1"/>
</dbReference>
<dbReference type="Proteomes" id="UP001499882">
    <property type="component" value="Unassembled WGS sequence"/>
</dbReference>
<name>A0ABP8YTI2_9ACTN</name>
<dbReference type="InterPro" id="IPR011990">
    <property type="entry name" value="TPR-like_helical_dom_sf"/>
</dbReference>
<dbReference type="SUPFAM" id="SSF48452">
    <property type="entry name" value="TPR-like"/>
    <property type="match status" value="1"/>
</dbReference>
<proteinExistence type="predicted"/>
<dbReference type="PANTHER" id="PTHR43630:SF2">
    <property type="entry name" value="GLYCOSYLTRANSFERASE"/>
    <property type="match status" value="1"/>
</dbReference>
<dbReference type="Gene3D" id="1.25.40.10">
    <property type="entry name" value="Tetratricopeptide repeat domain"/>
    <property type="match status" value="1"/>
</dbReference>
<dbReference type="PANTHER" id="PTHR43630">
    <property type="entry name" value="POLY-BETA-1,6-N-ACETYL-D-GLUCOSAMINE SYNTHASE"/>
    <property type="match status" value="1"/>
</dbReference>
<sequence>MAVAETRARLCLTMIVKDEAGIIERCLAAAAPWIDAYAIHDTGSTDGTAEIVRSFFERYGVPGRVTHGRFDDFAQARNESLAAARDTAAAYGVDYLLLCDADMELVVEDTAFRDSLTADAYLLDQRASGLHYANVRLVRVDAPARYEGVTHEYLDVGSTDRPTLGGVWFRDHAEGSSRQGKFERDLALLERGLAAEPDNARYVFYRAQTLRDLGRDRQAVGAYEHRASLGGWEEEVWYSLLQVAVLRDRLADDDREVLAAYLTAFERRPGRAETLVELARHLRERGRHELAHVFATRAVQLAPTDDILFVLPACYGWRARDELSISSYWVGRYAESATLAQTVLADPELPPQERPRVEQNLAFARERTLLH</sequence>
<dbReference type="InterPro" id="IPR029044">
    <property type="entry name" value="Nucleotide-diphossugar_trans"/>
</dbReference>
<reference evidence="3" key="1">
    <citation type="journal article" date="2019" name="Int. J. Syst. Evol. Microbiol.">
        <title>The Global Catalogue of Microorganisms (GCM) 10K type strain sequencing project: providing services to taxonomists for standard genome sequencing and annotation.</title>
        <authorList>
            <consortium name="The Broad Institute Genomics Platform"/>
            <consortium name="The Broad Institute Genome Sequencing Center for Infectious Disease"/>
            <person name="Wu L."/>
            <person name="Ma J."/>
        </authorList>
    </citation>
    <scope>NUCLEOTIDE SEQUENCE [LARGE SCALE GENOMIC DNA]</scope>
    <source>
        <strain evidence="3">JCM 18532</strain>
    </source>
</reference>
<keyword evidence="3" id="KW-1185">Reference proteome</keyword>
<comment type="caution">
    <text evidence="2">The sequence shown here is derived from an EMBL/GenBank/DDBJ whole genome shotgun (WGS) entry which is preliminary data.</text>
</comment>
<dbReference type="EMBL" id="BAABKN010000013">
    <property type="protein sequence ID" value="GAA4736040.1"/>
    <property type="molecule type" value="Genomic_DNA"/>
</dbReference>
<dbReference type="SUPFAM" id="SSF53448">
    <property type="entry name" value="Nucleotide-diphospho-sugar transferases"/>
    <property type="match status" value="1"/>
</dbReference>
<organism evidence="2 3">
    <name type="scientific">Nocardioides endophyticus</name>
    <dbReference type="NCBI Taxonomy" id="1353775"/>
    <lineage>
        <taxon>Bacteria</taxon>
        <taxon>Bacillati</taxon>
        <taxon>Actinomycetota</taxon>
        <taxon>Actinomycetes</taxon>
        <taxon>Propionibacteriales</taxon>
        <taxon>Nocardioidaceae</taxon>
        <taxon>Nocardioides</taxon>
    </lineage>
</organism>
<protein>
    <submittedName>
        <fullName evidence="2">Glycosyltransferase family 2 protein</fullName>
    </submittedName>
</protein>
<feature type="domain" description="Glycosyltransferase 2-like" evidence="1">
    <location>
        <begin position="14"/>
        <end position="104"/>
    </location>
</feature>